<proteinExistence type="predicted"/>
<dbReference type="Pfam" id="PF21831">
    <property type="entry name" value="DUF6891"/>
    <property type="match status" value="1"/>
</dbReference>
<dbReference type="AlphaFoldDB" id="A0A921MBF8"/>
<sequence>MTTPAAHAHPASATDCPPSDESFAGSLMLDVAIGLDDEDMLRERISDLVTTGEFAEVHPDEPAPALHEAYDRLEQIIRLHDAAVTDVSDDLVALTTTIHGLAQEAGIVTSFSGFDAQEAADDAQAAALEMQSEGYTVRGYLWVHRQDLERVVLTGDLVVGFGAMPGHDTDAVEVARTAVAAFRSAELTVEWDGTPGARIILSPFAWSMPFRDPEE</sequence>
<gene>
    <name evidence="2" type="ORF">K8V08_01125</name>
</gene>
<protein>
    <recommendedName>
        <fullName evidence="1">DUF6891 domain-containing protein</fullName>
    </recommendedName>
</protein>
<dbReference type="EMBL" id="DYUK01000022">
    <property type="protein sequence ID" value="HJG78995.1"/>
    <property type="molecule type" value="Genomic_DNA"/>
</dbReference>
<evidence type="ECO:0000313" key="3">
    <source>
        <dbReference type="Proteomes" id="UP000784435"/>
    </source>
</evidence>
<accession>A0A921MBF8</accession>
<comment type="caution">
    <text evidence="2">The sequence shown here is derived from an EMBL/GenBank/DDBJ whole genome shotgun (WGS) entry which is preliminary data.</text>
</comment>
<dbReference type="Proteomes" id="UP000784435">
    <property type="component" value="Unassembled WGS sequence"/>
</dbReference>
<name>A0A921MBF8_9MICO</name>
<dbReference type="InterPro" id="IPR054186">
    <property type="entry name" value="DUF6891"/>
</dbReference>
<feature type="domain" description="DUF6891" evidence="1">
    <location>
        <begin position="25"/>
        <end position="207"/>
    </location>
</feature>
<evidence type="ECO:0000259" key="1">
    <source>
        <dbReference type="Pfam" id="PF21831"/>
    </source>
</evidence>
<organism evidence="2 3">
    <name type="scientific">Brevibacterium senegalense</name>
    <dbReference type="NCBI Taxonomy" id="1033736"/>
    <lineage>
        <taxon>Bacteria</taxon>
        <taxon>Bacillati</taxon>
        <taxon>Actinomycetota</taxon>
        <taxon>Actinomycetes</taxon>
        <taxon>Micrococcales</taxon>
        <taxon>Brevibacteriaceae</taxon>
        <taxon>Brevibacterium</taxon>
    </lineage>
</organism>
<reference evidence="2" key="1">
    <citation type="journal article" date="2021" name="PeerJ">
        <title>Extensive microbial diversity within the chicken gut microbiome revealed by metagenomics and culture.</title>
        <authorList>
            <person name="Gilroy R."/>
            <person name="Ravi A."/>
            <person name="Getino M."/>
            <person name="Pursley I."/>
            <person name="Horton D.L."/>
            <person name="Alikhan N.F."/>
            <person name="Baker D."/>
            <person name="Gharbi K."/>
            <person name="Hall N."/>
            <person name="Watson M."/>
            <person name="Adriaenssens E.M."/>
            <person name="Foster-Nyarko E."/>
            <person name="Jarju S."/>
            <person name="Secka A."/>
            <person name="Antonio M."/>
            <person name="Oren A."/>
            <person name="Chaudhuri R.R."/>
            <person name="La Ragione R."/>
            <person name="Hildebrand F."/>
            <person name="Pallen M.J."/>
        </authorList>
    </citation>
    <scope>NUCLEOTIDE SEQUENCE</scope>
    <source>
        <strain evidence="2">ChiGjej5B5-7349</strain>
    </source>
</reference>
<evidence type="ECO:0000313" key="2">
    <source>
        <dbReference type="EMBL" id="HJG78995.1"/>
    </source>
</evidence>
<reference evidence="2" key="2">
    <citation type="submission" date="2021-09" db="EMBL/GenBank/DDBJ databases">
        <authorList>
            <person name="Gilroy R."/>
        </authorList>
    </citation>
    <scope>NUCLEOTIDE SEQUENCE</scope>
    <source>
        <strain evidence="2">ChiGjej5B5-7349</strain>
    </source>
</reference>